<reference evidence="3" key="1">
    <citation type="journal article" date="2019" name="Int. J. Syst. Evol. Microbiol.">
        <title>The Global Catalogue of Microorganisms (GCM) 10K type strain sequencing project: providing services to taxonomists for standard genome sequencing and annotation.</title>
        <authorList>
            <consortium name="The Broad Institute Genomics Platform"/>
            <consortium name="The Broad Institute Genome Sequencing Center for Infectious Disease"/>
            <person name="Wu L."/>
            <person name="Ma J."/>
        </authorList>
    </citation>
    <scope>NUCLEOTIDE SEQUENCE [LARGE SCALE GENOMIC DNA]</scope>
    <source>
        <strain evidence="3">JCM 16374</strain>
    </source>
</reference>
<feature type="region of interest" description="Disordered" evidence="1">
    <location>
        <begin position="36"/>
        <end position="73"/>
    </location>
</feature>
<accession>A0ABP6F328</accession>
<comment type="caution">
    <text evidence="2">The sequence shown here is derived from an EMBL/GenBank/DDBJ whole genome shotgun (WGS) entry which is preliminary data.</text>
</comment>
<dbReference type="EMBL" id="BAAARK010000025">
    <property type="protein sequence ID" value="GAA2679962.1"/>
    <property type="molecule type" value="Genomic_DNA"/>
</dbReference>
<feature type="region of interest" description="Disordered" evidence="1">
    <location>
        <begin position="1"/>
        <end position="24"/>
    </location>
</feature>
<evidence type="ECO:0000313" key="2">
    <source>
        <dbReference type="EMBL" id="GAA2679962.1"/>
    </source>
</evidence>
<dbReference type="Proteomes" id="UP001500994">
    <property type="component" value="Unassembled WGS sequence"/>
</dbReference>
<evidence type="ECO:0000313" key="3">
    <source>
        <dbReference type="Proteomes" id="UP001500994"/>
    </source>
</evidence>
<dbReference type="RefSeq" id="WP_344581859.1">
    <property type="nucleotide sequence ID" value="NZ_BAAARK010000025.1"/>
</dbReference>
<keyword evidence="3" id="KW-1185">Reference proteome</keyword>
<name>A0ABP6F328_9ACTN</name>
<gene>
    <name evidence="2" type="ORF">GCM10009864_60360</name>
</gene>
<protein>
    <submittedName>
        <fullName evidence="2">Uncharacterized protein</fullName>
    </submittedName>
</protein>
<evidence type="ECO:0000256" key="1">
    <source>
        <dbReference type="SAM" id="MobiDB-lite"/>
    </source>
</evidence>
<proteinExistence type="predicted"/>
<organism evidence="2 3">
    <name type="scientific">Streptomyces lunalinharesii</name>
    <dbReference type="NCBI Taxonomy" id="333384"/>
    <lineage>
        <taxon>Bacteria</taxon>
        <taxon>Bacillati</taxon>
        <taxon>Actinomycetota</taxon>
        <taxon>Actinomycetes</taxon>
        <taxon>Kitasatosporales</taxon>
        <taxon>Streptomycetaceae</taxon>
        <taxon>Streptomyces</taxon>
    </lineage>
</organism>
<feature type="compositionally biased region" description="Basic and acidic residues" evidence="1">
    <location>
        <begin position="60"/>
        <end position="73"/>
    </location>
</feature>
<sequence length="73" mass="8061">MADNVAPRPDAIELTDGDLDAVAGGGELSQEEFDEMNARNPYTADSPEGAENAKNWQQSHDQRADQLMRKWAN</sequence>